<comment type="caution">
    <text evidence="1">The sequence shown here is derived from an EMBL/GenBank/DDBJ whole genome shotgun (WGS) entry which is preliminary data.</text>
</comment>
<dbReference type="Pfam" id="PF14223">
    <property type="entry name" value="Retrotran_gag_2"/>
    <property type="match status" value="1"/>
</dbReference>
<organism evidence="1 2">
    <name type="scientific">Dillenia turbinata</name>
    <dbReference type="NCBI Taxonomy" id="194707"/>
    <lineage>
        <taxon>Eukaryota</taxon>
        <taxon>Viridiplantae</taxon>
        <taxon>Streptophyta</taxon>
        <taxon>Embryophyta</taxon>
        <taxon>Tracheophyta</taxon>
        <taxon>Spermatophyta</taxon>
        <taxon>Magnoliopsida</taxon>
        <taxon>eudicotyledons</taxon>
        <taxon>Gunneridae</taxon>
        <taxon>Pentapetalae</taxon>
        <taxon>Dilleniales</taxon>
        <taxon>Dilleniaceae</taxon>
        <taxon>Dillenia</taxon>
    </lineage>
</organism>
<accession>A0AAN8V5S1</accession>
<keyword evidence="2" id="KW-1185">Reference proteome</keyword>
<evidence type="ECO:0000313" key="2">
    <source>
        <dbReference type="Proteomes" id="UP001370490"/>
    </source>
</evidence>
<reference evidence="1 2" key="1">
    <citation type="submission" date="2023-12" db="EMBL/GenBank/DDBJ databases">
        <title>A high-quality genome assembly for Dillenia turbinata (Dilleniales).</title>
        <authorList>
            <person name="Chanderbali A."/>
        </authorList>
    </citation>
    <scope>NUCLEOTIDE SEQUENCE [LARGE SCALE GENOMIC DNA]</scope>
    <source>
        <strain evidence="1">LSX21</strain>
        <tissue evidence="1">Leaf</tissue>
    </source>
</reference>
<gene>
    <name evidence="1" type="ORF">RJ641_009695</name>
</gene>
<sequence length="170" mass="19514">MLFGLLESCFPVVNLGHNSINKHGERYQKYSKFEARNLMNELARMKYDSAGGVKDFIIKMVHIQTKLASHEIIIFEKFIVHHAFNSLPLEFSNIQTTYNAMNENWSVNDLISKCVFEEKKLKKEKSESALLATHSKHNFWKSFKKPGKNPLRSIVDGIIGTCNYGLVSCQ</sequence>
<name>A0AAN8V5S1_9MAGN</name>
<dbReference type="Proteomes" id="UP001370490">
    <property type="component" value="Unassembled WGS sequence"/>
</dbReference>
<dbReference type="EMBL" id="JBAMMX010000016">
    <property type="protein sequence ID" value="KAK6925369.1"/>
    <property type="molecule type" value="Genomic_DNA"/>
</dbReference>
<protein>
    <submittedName>
        <fullName evidence="1">Uncharacterized protein</fullName>
    </submittedName>
</protein>
<proteinExistence type="predicted"/>
<evidence type="ECO:0000313" key="1">
    <source>
        <dbReference type="EMBL" id="KAK6925369.1"/>
    </source>
</evidence>
<dbReference type="AlphaFoldDB" id="A0AAN8V5S1"/>